<feature type="binding site" evidence="7">
    <location>
        <position position="177"/>
    </location>
    <ligand>
        <name>Fe cation</name>
        <dbReference type="ChEBI" id="CHEBI:24875"/>
    </ligand>
</feature>
<dbReference type="PROSITE" id="PS51410">
    <property type="entry name" value="BH4_AAA_HYDROXYL_2"/>
    <property type="match status" value="1"/>
</dbReference>
<evidence type="ECO:0000259" key="8">
    <source>
        <dbReference type="PROSITE" id="PS51410"/>
    </source>
</evidence>
<evidence type="ECO:0000256" key="4">
    <source>
        <dbReference type="ARBA" id="ARBA00023002"/>
    </source>
</evidence>
<keyword evidence="5 7" id="KW-0408">Iron</keyword>
<dbReference type="EC" id="1.14.16.1" evidence="9"/>
<dbReference type="PROSITE" id="PS00367">
    <property type="entry name" value="BH4_AAA_HYDROXYL_1"/>
    <property type="match status" value="1"/>
</dbReference>
<dbReference type="InterPro" id="IPR036329">
    <property type="entry name" value="Aro-AA_hydroxylase_C_sf"/>
</dbReference>
<dbReference type="Proteomes" id="UP000558192">
    <property type="component" value="Unassembled WGS sequence"/>
</dbReference>
<evidence type="ECO:0000256" key="3">
    <source>
        <dbReference type="ARBA" id="ARBA00022723"/>
    </source>
</evidence>
<dbReference type="GO" id="GO:0004505">
    <property type="term" value="F:phenylalanine 4-monooxygenase activity"/>
    <property type="evidence" value="ECO:0007669"/>
    <property type="project" value="UniProtKB-EC"/>
</dbReference>
<keyword evidence="4 9" id="KW-0560">Oxidoreductase</keyword>
<feature type="binding site" evidence="7">
    <location>
        <position position="136"/>
    </location>
    <ligand>
        <name>Fe cation</name>
        <dbReference type="ChEBI" id="CHEBI:24875"/>
    </ligand>
</feature>
<evidence type="ECO:0000256" key="7">
    <source>
        <dbReference type="PIRSR" id="PIRSR601273-2"/>
    </source>
</evidence>
<evidence type="ECO:0000256" key="2">
    <source>
        <dbReference type="ARBA" id="ARBA00009712"/>
    </source>
</evidence>
<dbReference type="RefSeq" id="WP_168067420.1">
    <property type="nucleotide sequence ID" value="NZ_JAATJC010000001.1"/>
</dbReference>
<comment type="similarity">
    <text evidence="2">Belongs to the biopterin-dependent aromatic amino acid hydroxylase family.</text>
</comment>
<feature type="domain" description="Biopterin-dependent aromatic amino acid hydroxylase family profile" evidence="8">
    <location>
        <begin position="1"/>
        <end position="252"/>
    </location>
</feature>
<reference evidence="9 10" key="1">
    <citation type="submission" date="2020-03" db="EMBL/GenBank/DDBJ databases">
        <title>Genomic Encyclopedia of Type Strains, Phase IV (KMG-IV): sequencing the most valuable type-strain genomes for metagenomic binning, comparative biology and taxonomic classification.</title>
        <authorList>
            <person name="Goeker M."/>
        </authorList>
    </citation>
    <scope>NUCLEOTIDE SEQUENCE [LARGE SCALE GENOMIC DNA]</scope>
    <source>
        <strain evidence="9 10">DSM 16846</strain>
    </source>
</reference>
<dbReference type="PANTHER" id="PTHR11473:SF24">
    <property type="entry name" value="PHENYLALANINE-4-HYDROXYLASE"/>
    <property type="match status" value="1"/>
</dbReference>
<protein>
    <submittedName>
        <fullName evidence="9">Phenylalanine-4-hydroxylase</fullName>
        <ecNumber evidence="9">1.14.16.1</ecNumber>
    </submittedName>
</protein>
<keyword evidence="10" id="KW-1185">Reference proteome</keyword>
<proteinExistence type="inferred from homology"/>
<feature type="binding site" evidence="7">
    <location>
        <position position="131"/>
    </location>
    <ligand>
        <name>Fe cation</name>
        <dbReference type="ChEBI" id="CHEBI:24875"/>
    </ligand>
</feature>
<dbReference type="PRINTS" id="PR00372">
    <property type="entry name" value="FYWHYDRXLASE"/>
</dbReference>
<dbReference type="SUPFAM" id="SSF56534">
    <property type="entry name" value="Aromatic aminoacid monoxygenases, catalytic and oligomerization domains"/>
    <property type="match status" value="1"/>
</dbReference>
<name>A0A7X5Y3S9_9SPHN</name>
<evidence type="ECO:0000313" key="9">
    <source>
        <dbReference type="EMBL" id="NJC04624.1"/>
    </source>
</evidence>
<gene>
    <name evidence="9" type="ORF">GGQ97_000417</name>
</gene>
<dbReference type="Pfam" id="PF00351">
    <property type="entry name" value="Biopterin_H"/>
    <property type="match status" value="1"/>
</dbReference>
<keyword evidence="6" id="KW-0503">Monooxygenase</keyword>
<keyword evidence="3 7" id="KW-0479">Metal-binding</keyword>
<evidence type="ECO:0000313" key="10">
    <source>
        <dbReference type="Proteomes" id="UP000558192"/>
    </source>
</evidence>
<comment type="caution">
    <text evidence="9">The sequence shown here is derived from an EMBL/GenBank/DDBJ whole genome shotgun (WGS) entry which is preliminary data.</text>
</comment>
<evidence type="ECO:0000256" key="5">
    <source>
        <dbReference type="ARBA" id="ARBA00023004"/>
    </source>
</evidence>
<dbReference type="GO" id="GO:0005506">
    <property type="term" value="F:iron ion binding"/>
    <property type="evidence" value="ECO:0007669"/>
    <property type="project" value="InterPro"/>
</dbReference>
<accession>A0A7X5Y3S9</accession>
<comment type="cofactor">
    <cofactor evidence="1 7">
        <name>Fe(2+)</name>
        <dbReference type="ChEBI" id="CHEBI:29033"/>
    </cofactor>
</comment>
<dbReference type="InterPro" id="IPR001273">
    <property type="entry name" value="ArAA_hydroxylase"/>
</dbReference>
<dbReference type="EMBL" id="JAATJC010000001">
    <property type="protein sequence ID" value="NJC04624.1"/>
    <property type="molecule type" value="Genomic_DNA"/>
</dbReference>
<dbReference type="InterPro" id="IPR019774">
    <property type="entry name" value="Aromatic-AA_hydroxylase_C"/>
</dbReference>
<dbReference type="Gene3D" id="1.10.800.10">
    <property type="entry name" value="Aromatic amino acid hydroxylase"/>
    <property type="match status" value="1"/>
</dbReference>
<organism evidence="9 10">
    <name type="scientific">Sphingomonas kaistensis</name>
    <dbReference type="NCBI Taxonomy" id="298708"/>
    <lineage>
        <taxon>Bacteria</taxon>
        <taxon>Pseudomonadati</taxon>
        <taxon>Pseudomonadota</taxon>
        <taxon>Alphaproteobacteria</taxon>
        <taxon>Sphingomonadales</taxon>
        <taxon>Sphingomonadaceae</taxon>
        <taxon>Sphingomonas</taxon>
    </lineage>
</organism>
<evidence type="ECO:0000256" key="1">
    <source>
        <dbReference type="ARBA" id="ARBA00001954"/>
    </source>
</evidence>
<dbReference type="InterPro" id="IPR018301">
    <property type="entry name" value="ArAA_hydroxylase_Fe/CU_BS"/>
</dbReference>
<dbReference type="PANTHER" id="PTHR11473">
    <property type="entry name" value="AROMATIC AMINO ACID HYDROXYLASE"/>
    <property type="match status" value="1"/>
</dbReference>
<evidence type="ECO:0000256" key="6">
    <source>
        <dbReference type="ARBA" id="ARBA00023033"/>
    </source>
</evidence>
<dbReference type="AlphaFoldDB" id="A0A7X5Y3S9"/>
<sequence>MLKQFHRAEANPQLPGWQAYVVDQGWDRFSAEDHETWDILHDRQTALLQGRIVSRFMDGLGRIGLGDGGIPELGRLNDRLQPLTGWRCVAVAGLVPDEAFFAMLGERVFPIGNFIRTRAELDYLEEPDCFHDIYGHVPMLADRAVADAMRTFGEMGVRAIAAGEGDKVARMYWHTIEFGLVREEGETRILGAGLASSFGEAAKSLEDPAIERRRFTPATAVATPYRHDAMQPLYLVADGMDEVVEALEGPLP</sequence>
<dbReference type="InterPro" id="IPR036951">
    <property type="entry name" value="ArAA_hydroxylase_sf"/>
</dbReference>